<evidence type="ECO:0000313" key="2">
    <source>
        <dbReference type="EMBL" id="VTJ70576.1"/>
    </source>
</evidence>
<feature type="non-terminal residue" evidence="2">
    <location>
        <position position="110"/>
    </location>
</feature>
<evidence type="ECO:0000256" key="1">
    <source>
        <dbReference type="SAM" id="MobiDB-lite"/>
    </source>
</evidence>
<evidence type="ECO:0000313" key="3">
    <source>
        <dbReference type="Proteomes" id="UP000335636"/>
    </source>
</evidence>
<keyword evidence="3" id="KW-1185">Reference proteome</keyword>
<protein>
    <submittedName>
        <fullName evidence="2">Uncharacterized protein</fullName>
    </submittedName>
</protein>
<organism evidence="2 3">
    <name type="scientific">Marmota monax</name>
    <name type="common">Woodchuck</name>
    <dbReference type="NCBI Taxonomy" id="9995"/>
    <lineage>
        <taxon>Eukaryota</taxon>
        <taxon>Metazoa</taxon>
        <taxon>Chordata</taxon>
        <taxon>Craniata</taxon>
        <taxon>Vertebrata</taxon>
        <taxon>Euteleostomi</taxon>
        <taxon>Mammalia</taxon>
        <taxon>Eutheria</taxon>
        <taxon>Euarchontoglires</taxon>
        <taxon>Glires</taxon>
        <taxon>Rodentia</taxon>
        <taxon>Sciuromorpha</taxon>
        <taxon>Sciuridae</taxon>
        <taxon>Xerinae</taxon>
        <taxon>Marmotini</taxon>
        <taxon>Marmota</taxon>
    </lineage>
</organism>
<dbReference type="AlphaFoldDB" id="A0A5E4BMU3"/>
<gene>
    <name evidence="2" type="ORF">MONAX_5E030430</name>
</gene>
<comment type="caution">
    <text evidence="2">The sequence shown here is derived from an EMBL/GenBank/DDBJ whole genome shotgun (WGS) entry which is preliminary data.</text>
</comment>
<feature type="compositionally biased region" description="Gly residues" evidence="1">
    <location>
        <begin position="101"/>
        <end position="110"/>
    </location>
</feature>
<name>A0A5E4BMU3_MARMO</name>
<dbReference type="Proteomes" id="UP000335636">
    <property type="component" value="Unassembled WGS sequence"/>
</dbReference>
<feature type="region of interest" description="Disordered" evidence="1">
    <location>
        <begin position="75"/>
        <end position="110"/>
    </location>
</feature>
<proteinExistence type="predicted"/>
<accession>A0A5E4BMU3</accession>
<sequence length="110" mass="11426">HPAKPSPGLWPEPWLRFRGPGLLPLRVGSGQGRGAKRDLSSQRVSLWLGDSKPGRAGCGPQISGFVGINAACSVRPGGREPGPARPRPGAPRWVLSRSQGLDGGASGMTL</sequence>
<reference evidence="2" key="1">
    <citation type="submission" date="2019-04" db="EMBL/GenBank/DDBJ databases">
        <authorList>
            <person name="Alioto T."/>
            <person name="Alioto T."/>
        </authorList>
    </citation>
    <scope>NUCLEOTIDE SEQUENCE [LARGE SCALE GENOMIC DNA]</scope>
</reference>
<feature type="non-terminal residue" evidence="2">
    <location>
        <position position="1"/>
    </location>
</feature>
<dbReference type="EMBL" id="CABDUW010000512">
    <property type="protein sequence ID" value="VTJ70576.1"/>
    <property type="molecule type" value="Genomic_DNA"/>
</dbReference>